<reference evidence="4 5" key="1">
    <citation type="submission" date="2019-02" db="EMBL/GenBank/DDBJ databases">
        <title>Genomic Encyclopedia of Type Strains, Phase IV (KMG-IV): sequencing the most valuable type-strain genomes for metagenomic binning, comparative biology and taxonomic classification.</title>
        <authorList>
            <person name="Goeker M."/>
        </authorList>
    </citation>
    <scope>NUCLEOTIDE SEQUENCE [LARGE SCALE GENOMIC DNA]</scope>
    <source>
        <strain evidence="4 5">DSM 105135</strain>
    </source>
</reference>
<dbReference type="SUPFAM" id="SSF46955">
    <property type="entry name" value="Putative DNA-binding domain"/>
    <property type="match status" value="1"/>
</dbReference>
<evidence type="ECO:0000256" key="2">
    <source>
        <dbReference type="SAM" id="Coils"/>
    </source>
</evidence>
<dbReference type="Pfam" id="PF13411">
    <property type="entry name" value="MerR_1"/>
    <property type="match status" value="1"/>
</dbReference>
<sequence>MKIGELARAAQCSVETIRYYEKEGLLSAPLRTDGNYRDYGPGHIERLRFIRNCRALDMAQEEIRQLLGWMDHPADDCGVVNRLVDDHIRHVEMRLAELERLRGQLQSLRQSCQARRTVEDCAILQALTHREPQASPLRHHHLG</sequence>
<dbReference type="InterPro" id="IPR009061">
    <property type="entry name" value="DNA-bd_dom_put_sf"/>
</dbReference>
<keyword evidence="2" id="KW-0175">Coiled coil</keyword>
<evidence type="ECO:0000313" key="4">
    <source>
        <dbReference type="EMBL" id="RZU48170.1"/>
    </source>
</evidence>
<dbReference type="InterPro" id="IPR047057">
    <property type="entry name" value="MerR_fam"/>
</dbReference>
<dbReference type="Proteomes" id="UP000292423">
    <property type="component" value="Unassembled WGS sequence"/>
</dbReference>
<dbReference type="PRINTS" id="PR00040">
    <property type="entry name" value="HTHMERR"/>
</dbReference>
<protein>
    <submittedName>
        <fullName evidence="4">MerR family transcriptional regulator</fullName>
    </submittedName>
</protein>
<dbReference type="GO" id="GO:0003677">
    <property type="term" value="F:DNA binding"/>
    <property type="evidence" value="ECO:0007669"/>
    <property type="project" value="UniProtKB-KW"/>
</dbReference>
<dbReference type="SMART" id="SM00422">
    <property type="entry name" value="HTH_MERR"/>
    <property type="match status" value="1"/>
</dbReference>
<dbReference type="InterPro" id="IPR011791">
    <property type="entry name" value="CadR-PbrR"/>
</dbReference>
<dbReference type="InterPro" id="IPR000551">
    <property type="entry name" value="MerR-type_HTH_dom"/>
</dbReference>
<proteinExistence type="predicted"/>
<dbReference type="PANTHER" id="PTHR30204">
    <property type="entry name" value="REDOX-CYCLING DRUG-SENSING TRANSCRIPTIONAL ACTIVATOR SOXR"/>
    <property type="match status" value="1"/>
</dbReference>
<keyword evidence="1" id="KW-0238">DNA-binding</keyword>
<dbReference type="GO" id="GO:0003700">
    <property type="term" value="F:DNA-binding transcription factor activity"/>
    <property type="evidence" value="ECO:0007669"/>
    <property type="project" value="InterPro"/>
</dbReference>
<dbReference type="PROSITE" id="PS00552">
    <property type="entry name" value="HTH_MERR_1"/>
    <property type="match status" value="1"/>
</dbReference>
<evidence type="ECO:0000256" key="1">
    <source>
        <dbReference type="ARBA" id="ARBA00023125"/>
    </source>
</evidence>
<feature type="coiled-coil region" evidence="2">
    <location>
        <begin position="88"/>
        <end position="115"/>
    </location>
</feature>
<accession>A0A4Q7ZC21</accession>
<dbReference type="AlphaFoldDB" id="A0A4Q7ZC21"/>
<dbReference type="RefSeq" id="WP_130410450.1">
    <property type="nucleotide sequence ID" value="NZ_SHKX01000003.1"/>
</dbReference>
<dbReference type="EMBL" id="SHKX01000003">
    <property type="protein sequence ID" value="RZU48170.1"/>
    <property type="molecule type" value="Genomic_DNA"/>
</dbReference>
<evidence type="ECO:0000313" key="5">
    <source>
        <dbReference type="Proteomes" id="UP000292423"/>
    </source>
</evidence>
<dbReference type="GO" id="GO:0046872">
    <property type="term" value="F:metal ion binding"/>
    <property type="evidence" value="ECO:0007669"/>
    <property type="project" value="InterPro"/>
</dbReference>
<keyword evidence="5" id="KW-1185">Reference proteome</keyword>
<dbReference type="Gene3D" id="1.10.1660.10">
    <property type="match status" value="1"/>
</dbReference>
<evidence type="ECO:0000259" key="3">
    <source>
        <dbReference type="PROSITE" id="PS50937"/>
    </source>
</evidence>
<dbReference type="PANTHER" id="PTHR30204:SF92">
    <property type="entry name" value="HTH-TYPE TRANSCRIPTIONAL REGULATOR ZNTR"/>
    <property type="match status" value="1"/>
</dbReference>
<feature type="domain" description="HTH merR-type" evidence="3">
    <location>
        <begin position="1"/>
        <end position="69"/>
    </location>
</feature>
<dbReference type="PROSITE" id="PS50937">
    <property type="entry name" value="HTH_MERR_2"/>
    <property type="match status" value="1"/>
</dbReference>
<dbReference type="NCBIfam" id="TIGR02047">
    <property type="entry name" value="CadR-PbrR"/>
    <property type="match status" value="1"/>
</dbReference>
<dbReference type="OrthoDB" id="9808480at2"/>
<gene>
    <name evidence="4" type="ORF">EV700_0144</name>
</gene>
<dbReference type="CDD" id="cd04784">
    <property type="entry name" value="HTH_CadR-PbrR"/>
    <property type="match status" value="1"/>
</dbReference>
<dbReference type="GO" id="GO:0045893">
    <property type="term" value="P:positive regulation of DNA-templated transcription"/>
    <property type="evidence" value="ECO:0007669"/>
    <property type="project" value="InterPro"/>
</dbReference>
<comment type="caution">
    <text evidence="4">The sequence shown here is derived from an EMBL/GenBank/DDBJ whole genome shotgun (WGS) entry which is preliminary data.</text>
</comment>
<name>A0A4Q7ZC21_9GAMM</name>
<organism evidence="4 5">
    <name type="scientific">Fluviicoccus keumensis</name>
    <dbReference type="NCBI Taxonomy" id="1435465"/>
    <lineage>
        <taxon>Bacteria</taxon>
        <taxon>Pseudomonadati</taxon>
        <taxon>Pseudomonadota</taxon>
        <taxon>Gammaproteobacteria</taxon>
        <taxon>Moraxellales</taxon>
        <taxon>Moraxellaceae</taxon>
        <taxon>Fluviicoccus</taxon>
    </lineage>
</organism>